<dbReference type="PROSITE" id="PS50850">
    <property type="entry name" value="MFS"/>
    <property type="match status" value="1"/>
</dbReference>
<dbReference type="EMBL" id="ATAY01000020">
    <property type="protein sequence ID" value="EPR13299.1"/>
    <property type="molecule type" value="Genomic_DNA"/>
</dbReference>
<comment type="subcellular location">
    <subcellularLocation>
        <location evidence="1">Cell membrane</location>
        <topology evidence="1">Multi-pass membrane protein</topology>
    </subcellularLocation>
</comment>
<feature type="transmembrane region" description="Helical" evidence="8">
    <location>
        <begin position="139"/>
        <end position="160"/>
    </location>
</feature>
<dbReference type="AlphaFoldDB" id="U4R461"/>
<dbReference type="Pfam" id="PF07690">
    <property type="entry name" value="MFS_1"/>
    <property type="match status" value="1"/>
</dbReference>
<evidence type="ECO:0000313" key="11">
    <source>
        <dbReference type="Proteomes" id="UP000016860"/>
    </source>
</evidence>
<evidence type="ECO:0000256" key="1">
    <source>
        <dbReference type="ARBA" id="ARBA00004651"/>
    </source>
</evidence>
<keyword evidence="6 8" id="KW-1133">Transmembrane helix</keyword>
<comment type="caution">
    <text evidence="10">The sequence shown here is derived from an EMBL/GenBank/DDBJ whole genome shotgun (WGS) entry which is preliminary data.</text>
</comment>
<evidence type="ECO:0000256" key="4">
    <source>
        <dbReference type="ARBA" id="ARBA00022475"/>
    </source>
</evidence>
<dbReference type="RefSeq" id="WP_020814651.1">
    <property type="nucleotide sequence ID" value="NZ_ATAY01000020.1"/>
</dbReference>
<reference evidence="10 11" key="1">
    <citation type="journal article" date="2013" name="Genome Announc.">
        <title>Draft Genome Sequence of the Cellulolytic Bacterium Clostridium papyrosolvens C7 (ATCC 700395).</title>
        <authorList>
            <person name="Zepeda V."/>
            <person name="Dassa B."/>
            <person name="Borovok I."/>
            <person name="Lamed R."/>
            <person name="Bayer E.A."/>
            <person name="Cate J.H."/>
        </authorList>
    </citation>
    <scope>NUCLEOTIDE SEQUENCE [LARGE SCALE GENOMIC DNA]</scope>
    <source>
        <strain evidence="10 11">C7</strain>
    </source>
</reference>
<evidence type="ECO:0000256" key="8">
    <source>
        <dbReference type="SAM" id="Phobius"/>
    </source>
</evidence>
<evidence type="ECO:0000259" key="9">
    <source>
        <dbReference type="PROSITE" id="PS50850"/>
    </source>
</evidence>
<evidence type="ECO:0000256" key="2">
    <source>
        <dbReference type="ARBA" id="ARBA00008537"/>
    </source>
</evidence>
<dbReference type="CDD" id="cd17503">
    <property type="entry name" value="MFS_LmrB_MDR_like"/>
    <property type="match status" value="1"/>
</dbReference>
<proteinExistence type="inferred from homology"/>
<dbReference type="PATRIC" id="fig|1330534.3.peg.1064"/>
<accession>U4R461</accession>
<dbReference type="PANTHER" id="PTHR42718">
    <property type="entry name" value="MAJOR FACILITATOR SUPERFAMILY MULTIDRUG TRANSPORTER MFSC"/>
    <property type="match status" value="1"/>
</dbReference>
<feature type="domain" description="Major facilitator superfamily (MFS) profile" evidence="9">
    <location>
        <begin position="14"/>
        <end position="477"/>
    </location>
</feature>
<evidence type="ECO:0000313" key="10">
    <source>
        <dbReference type="EMBL" id="EPR13299.1"/>
    </source>
</evidence>
<feature type="transmembrane region" description="Helical" evidence="8">
    <location>
        <begin position="298"/>
        <end position="320"/>
    </location>
</feature>
<keyword evidence="7 8" id="KW-0472">Membrane</keyword>
<keyword evidence="3" id="KW-0813">Transport</keyword>
<feature type="transmembrane region" description="Helical" evidence="8">
    <location>
        <begin position="454"/>
        <end position="472"/>
    </location>
</feature>
<feature type="transmembrane region" description="Helical" evidence="8">
    <location>
        <begin position="359"/>
        <end position="379"/>
    </location>
</feature>
<feature type="transmembrane region" description="Helical" evidence="8">
    <location>
        <begin position="166"/>
        <end position="185"/>
    </location>
</feature>
<feature type="transmembrane region" description="Helical" evidence="8">
    <location>
        <begin position="400"/>
        <end position="419"/>
    </location>
</feature>
<evidence type="ECO:0000256" key="7">
    <source>
        <dbReference type="ARBA" id="ARBA00023136"/>
    </source>
</evidence>
<keyword evidence="5 8" id="KW-0812">Transmembrane</keyword>
<feature type="transmembrane region" description="Helical" evidence="8">
    <location>
        <begin position="105"/>
        <end position="127"/>
    </location>
</feature>
<dbReference type="Gene3D" id="1.20.1720.10">
    <property type="entry name" value="Multidrug resistance protein D"/>
    <property type="match status" value="1"/>
</dbReference>
<feature type="transmembrane region" description="Helical" evidence="8">
    <location>
        <begin position="267"/>
        <end position="292"/>
    </location>
</feature>
<feature type="transmembrane region" description="Helical" evidence="8">
    <location>
        <begin position="52"/>
        <end position="72"/>
    </location>
</feature>
<dbReference type="NCBIfam" id="TIGR00711">
    <property type="entry name" value="efflux_EmrB"/>
    <property type="match status" value="1"/>
</dbReference>
<organism evidence="10 11">
    <name type="scientific">Ruminiclostridium papyrosolvens C7</name>
    <dbReference type="NCBI Taxonomy" id="1330534"/>
    <lineage>
        <taxon>Bacteria</taxon>
        <taxon>Bacillati</taxon>
        <taxon>Bacillota</taxon>
        <taxon>Clostridia</taxon>
        <taxon>Eubacteriales</taxon>
        <taxon>Oscillospiraceae</taxon>
        <taxon>Ruminiclostridium</taxon>
    </lineage>
</organism>
<name>U4R461_9FIRM</name>
<dbReference type="STRING" id="1330534.L323_05305"/>
<evidence type="ECO:0000256" key="3">
    <source>
        <dbReference type="ARBA" id="ARBA00022448"/>
    </source>
</evidence>
<feature type="transmembrane region" description="Helical" evidence="8">
    <location>
        <begin position="224"/>
        <end position="247"/>
    </location>
</feature>
<feature type="transmembrane region" description="Helical" evidence="8">
    <location>
        <begin position="81"/>
        <end position="99"/>
    </location>
</feature>
<comment type="similarity">
    <text evidence="2">Belongs to the major facilitator superfamily. EmrB family.</text>
</comment>
<feature type="transmembrane region" description="Helical" evidence="8">
    <location>
        <begin position="12"/>
        <end position="40"/>
    </location>
</feature>
<dbReference type="GO" id="GO:0005886">
    <property type="term" value="C:plasma membrane"/>
    <property type="evidence" value="ECO:0007669"/>
    <property type="project" value="UniProtKB-SubCell"/>
</dbReference>
<dbReference type="InterPro" id="IPR020846">
    <property type="entry name" value="MFS_dom"/>
</dbReference>
<feature type="transmembrane region" description="Helical" evidence="8">
    <location>
        <begin position="197"/>
        <end position="218"/>
    </location>
</feature>
<sequence length="493" mass="53922">MEINEQSKSNYALLMTALVTGAFLMSLASSTINIALPYLMGHFNTSLDMVKWTMTGFMLATGIMAPITCYFGEKFSYKRTYLISITGFTLCSLLCIASWNVQSLIAFRILQGIFNGFAVPSTMSIIYQVVPREKQGFSISLWSLSAMLAPAFGPTLSGWLIQIFDWKAIFLINIPFGIIAILLIIKAIPFYKLNPPASFDLFGFTTCLAASILLLTTFSEAAKWGWTSPTTIIFMAVGLIVLTVFIIRELKAKNPILNLSIFKNKGFTVSVIIRSVITMGLYAGSLLTPLFLQNAQHLSALDVGLILLPSSLVMALSMLIVGKLCNRVDPRIFVITGVISMAVGSYFLSHLTVDSSHTYVVVYMMLRNMGIALATSPITNIGMSSLDRKLVGSGSSVNNWVTQSIGCLSIGIFTSLLTFQAKQHAVDLVKTGDALKLSKELISDKSFVMGINDVYFISMIIVLIAVPICFLLKRSNPHQQKSVSVSSKVTTVE</sequence>
<keyword evidence="4" id="KW-1003">Cell membrane</keyword>
<feature type="transmembrane region" description="Helical" evidence="8">
    <location>
        <begin position="332"/>
        <end position="353"/>
    </location>
</feature>
<evidence type="ECO:0000256" key="6">
    <source>
        <dbReference type="ARBA" id="ARBA00022989"/>
    </source>
</evidence>
<dbReference type="InterPro" id="IPR004638">
    <property type="entry name" value="EmrB-like"/>
</dbReference>
<dbReference type="Proteomes" id="UP000016860">
    <property type="component" value="Unassembled WGS sequence"/>
</dbReference>
<dbReference type="OrthoDB" id="102502at2"/>
<evidence type="ECO:0000256" key="5">
    <source>
        <dbReference type="ARBA" id="ARBA00022692"/>
    </source>
</evidence>
<protein>
    <submittedName>
        <fullName evidence="10">Major facilitator transporter</fullName>
    </submittedName>
</protein>
<dbReference type="Gene3D" id="1.20.1250.20">
    <property type="entry name" value="MFS general substrate transporter like domains"/>
    <property type="match status" value="1"/>
</dbReference>
<dbReference type="SUPFAM" id="SSF103473">
    <property type="entry name" value="MFS general substrate transporter"/>
    <property type="match status" value="1"/>
</dbReference>
<dbReference type="PANTHER" id="PTHR42718:SF9">
    <property type="entry name" value="MAJOR FACILITATOR SUPERFAMILY MULTIDRUG TRANSPORTER MFSC"/>
    <property type="match status" value="1"/>
</dbReference>
<dbReference type="InterPro" id="IPR011701">
    <property type="entry name" value="MFS"/>
</dbReference>
<dbReference type="GO" id="GO:0022857">
    <property type="term" value="F:transmembrane transporter activity"/>
    <property type="evidence" value="ECO:0007669"/>
    <property type="project" value="InterPro"/>
</dbReference>
<dbReference type="InterPro" id="IPR036259">
    <property type="entry name" value="MFS_trans_sf"/>
</dbReference>
<gene>
    <name evidence="10" type="ORF">L323_05305</name>
</gene>